<organism evidence="2 3">
    <name type="scientific">Phytophthora megakarya</name>
    <dbReference type="NCBI Taxonomy" id="4795"/>
    <lineage>
        <taxon>Eukaryota</taxon>
        <taxon>Sar</taxon>
        <taxon>Stramenopiles</taxon>
        <taxon>Oomycota</taxon>
        <taxon>Peronosporomycetes</taxon>
        <taxon>Peronosporales</taxon>
        <taxon>Peronosporaceae</taxon>
        <taxon>Phytophthora</taxon>
    </lineage>
</organism>
<gene>
    <name evidence="2" type="ORF">PHMEG_00036736</name>
</gene>
<feature type="compositionally biased region" description="Acidic residues" evidence="1">
    <location>
        <begin position="30"/>
        <end position="42"/>
    </location>
</feature>
<keyword evidence="3" id="KW-1185">Reference proteome</keyword>
<proteinExistence type="predicted"/>
<comment type="caution">
    <text evidence="2">The sequence shown here is derived from an EMBL/GenBank/DDBJ whole genome shotgun (WGS) entry which is preliminary data.</text>
</comment>
<accession>A0A225ULF3</accession>
<sequence>MNTVARDPEDPETRPEPVGQPHPNLSPDVETQDPESMADVENDAQVHEPSVDAQAQTCCSTPVQRLEAEYARIMRVSAEELDLEPAGRK</sequence>
<protein>
    <submittedName>
        <fullName evidence="2">Uncharacterized protein</fullName>
    </submittedName>
</protein>
<evidence type="ECO:0000313" key="3">
    <source>
        <dbReference type="Proteomes" id="UP000198211"/>
    </source>
</evidence>
<feature type="compositionally biased region" description="Basic and acidic residues" evidence="1">
    <location>
        <begin position="1"/>
        <end position="15"/>
    </location>
</feature>
<dbReference type="EMBL" id="NBNE01015513">
    <property type="protein sequence ID" value="OWY93750.1"/>
    <property type="molecule type" value="Genomic_DNA"/>
</dbReference>
<reference evidence="3" key="1">
    <citation type="submission" date="2017-03" db="EMBL/GenBank/DDBJ databases">
        <title>Phytopthora megakarya and P. palmivora, two closely related causual agents of cacao black pod achieved similar genome size and gene model numbers by different mechanisms.</title>
        <authorList>
            <person name="Ali S."/>
            <person name="Shao J."/>
            <person name="Larry D.J."/>
            <person name="Kronmiller B."/>
            <person name="Shen D."/>
            <person name="Strem M.D."/>
            <person name="Melnick R.L."/>
            <person name="Guiltinan M.J."/>
            <person name="Tyler B.M."/>
            <person name="Meinhardt L.W."/>
            <person name="Bailey B.A."/>
        </authorList>
    </citation>
    <scope>NUCLEOTIDE SEQUENCE [LARGE SCALE GENOMIC DNA]</scope>
    <source>
        <strain evidence="3">zdho120</strain>
    </source>
</reference>
<evidence type="ECO:0000256" key="1">
    <source>
        <dbReference type="SAM" id="MobiDB-lite"/>
    </source>
</evidence>
<dbReference type="AlphaFoldDB" id="A0A225ULF3"/>
<dbReference type="Proteomes" id="UP000198211">
    <property type="component" value="Unassembled WGS sequence"/>
</dbReference>
<evidence type="ECO:0000313" key="2">
    <source>
        <dbReference type="EMBL" id="OWY93750.1"/>
    </source>
</evidence>
<feature type="region of interest" description="Disordered" evidence="1">
    <location>
        <begin position="1"/>
        <end position="58"/>
    </location>
</feature>
<name>A0A225ULF3_9STRA</name>